<dbReference type="GO" id="GO:0005524">
    <property type="term" value="F:ATP binding"/>
    <property type="evidence" value="ECO:0007669"/>
    <property type="project" value="InterPro"/>
</dbReference>
<protein>
    <recommendedName>
        <fullName evidence="2">ATPase AAA-type core domain-containing protein</fullName>
    </recommendedName>
</protein>
<sequence>MTTPEDDSTRQETPNQPQDVTADRPSEDTQAPKNDSHKNPGDDSKPGSGSPDPDDSVHDSLHVGGFQKTTTNTKAPGSKTSNTDTDKKPDTASKQPPTKDLGPPSDHSPVAEGETSTDDGNLTDVSILTDAEHSETAQNATNKDAQKPSEHIDSIPDAVPNNYVSTSAQTDEGPEPGKESDNTVNHVEDDNVPAADEPPEPLEAETGNEPDNDNASVMDDTATVDDAPKADNEAPVDRTPEPSEAGDAPEADSEVDVDGDVAANKTPDVSEAGDTPTDSEPYEDSDITKRLRRMKDKSPSRKGLMLKFGLEEVKAHFLWVYDERQRAQGRDDELWDLTNLHTCFLEGGENTRTMVLNLYVKLLRSLGLVEADLVGRGKSGDYLGDTWEAATQDGNKGIFIVDTPEAENFSPLKDTLARRFKKSNAPRPPVVLFHIPHSAENATDYILESSDDVPSMHTIPVRQTEDDLLKTVRKEFKKELSHREAEGGWDGPIAQKFVRRAIKNGDLRTPNAVRESVDGIKERRRKRVEAEKAGRAPTPASTAYYIKSDFLGVTAAELGYQSATLAELEKMIGMEDVKQSVRELLAEASLSFRLELEGEPALSAWSNRRCPPAQKRASDLIGPYIGHSEELTQKAFKEARGGVLIIDDFHLLFPQTMHNTDGSDVFRAAVIDTIVAEIDPNTTRKEAIILIGYPDAMAEAFETSNPGLARRFPLTQAFRFYPYTSAQLTQILHLKLTTHNLHPTPTALRVAEDLLTLARHRPNFGNGGAIDNLLHAAQLAPQRSMRPPLRRTRTSTSTSTRMTSTPNGCAPLTSRGAAPRSSSETTAMCWRDGQFQGVPRRARLDPAASRGPMAET</sequence>
<dbReference type="InParanoid" id="Q2GPJ4"/>
<dbReference type="GeneID" id="4396573"/>
<dbReference type="VEuPathDB" id="FungiDB:CHGG_10110"/>
<feature type="compositionally biased region" description="Basic and acidic residues" evidence="1">
    <location>
        <begin position="175"/>
        <end position="189"/>
    </location>
</feature>
<evidence type="ECO:0000313" key="3">
    <source>
        <dbReference type="EMBL" id="EAQ83706.1"/>
    </source>
</evidence>
<dbReference type="eggNOG" id="KOG0730">
    <property type="taxonomic scope" value="Eukaryota"/>
</dbReference>
<evidence type="ECO:0000259" key="2">
    <source>
        <dbReference type="Pfam" id="PF00004"/>
    </source>
</evidence>
<name>Q2GPJ4_CHAGB</name>
<dbReference type="SUPFAM" id="SSF52540">
    <property type="entry name" value="P-loop containing nucleoside triphosphate hydrolases"/>
    <property type="match status" value="1"/>
</dbReference>
<evidence type="ECO:0000256" key="1">
    <source>
        <dbReference type="SAM" id="MobiDB-lite"/>
    </source>
</evidence>
<dbReference type="HOGENOM" id="CLU_333690_0_0_1"/>
<dbReference type="Gene3D" id="3.40.50.300">
    <property type="entry name" value="P-loop containing nucleotide triphosphate hydrolases"/>
    <property type="match status" value="1"/>
</dbReference>
<dbReference type="InterPro" id="IPR050773">
    <property type="entry name" value="CbxX/CfxQ_RuBisCO_ESX"/>
</dbReference>
<dbReference type="RefSeq" id="XP_001228037.1">
    <property type="nucleotide sequence ID" value="XM_001228036.1"/>
</dbReference>
<feature type="compositionally biased region" description="Basic and acidic residues" evidence="1">
    <location>
        <begin position="144"/>
        <end position="154"/>
    </location>
</feature>
<feature type="region of interest" description="Disordered" evidence="1">
    <location>
        <begin position="779"/>
        <end position="856"/>
    </location>
</feature>
<keyword evidence="4" id="KW-1185">Reference proteome</keyword>
<dbReference type="InterPro" id="IPR003959">
    <property type="entry name" value="ATPase_AAA_core"/>
</dbReference>
<feature type="compositionally biased region" description="Basic and acidic residues" evidence="1">
    <location>
        <begin position="226"/>
        <end position="241"/>
    </location>
</feature>
<feature type="compositionally biased region" description="Polar residues" evidence="1">
    <location>
        <begin position="67"/>
        <end position="83"/>
    </location>
</feature>
<dbReference type="InterPro" id="IPR027417">
    <property type="entry name" value="P-loop_NTPase"/>
</dbReference>
<feature type="compositionally biased region" description="Low complexity" evidence="1">
    <location>
        <begin position="794"/>
        <end position="806"/>
    </location>
</feature>
<accession>Q2GPJ4</accession>
<dbReference type="AlphaFoldDB" id="Q2GPJ4"/>
<dbReference type="PANTHER" id="PTHR43392:SF2">
    <property type="entry name" value="AAA-TYPE ATPASE FAMILY PROTEIN _ ANKYRIN REPEAT FAMILY PROTEIN"/>
    <property type="match status" value="1"/>
</dbReference>
<organism evidence="3 4">
    <name type="scientific">Chaetomium globosum (strain ATCC 6205 / CBS 148.51 / DSM 1962 / NBRC 6347 / NRRL 1970)</name>
    <name type="common">Soil fungus</name>
    <dbReference type="NCBI Taxonomy" id="306901"/>
    <lineage>
        <taxon>Eukaryota</taxon>
        <taxon>Fungi</taxon>
        <taxon>Dikarya</taxon>
        <taxon>Ascomycota</taxon>
        <taxon>Pezizomycotina</taxon>
        <taxon>Sordariomycetes</taxon>
        <taxon>Sordariomycetidae</taxon>
        <taxon>Sordariales</taxon>
        <taxon>Chaetomiaceae</taxon>
        <taxon>Chaetomium</taxon>
    </lineage>
</organism>
<dbReference type="Pfam" id="PF00004">
    <property type="entry name" value="AAA"/>
    <property type="match status" value="1"/>
</dbReference>
<feature type="compositionally biased region" description="Acidic residues" evidence="1">
    <location>
        <begin position="197"/>
        <end position="212"/>
    </location>
</feature>
<feature type="compositionally biased region" description="Acidic residues" evidence="1">
    <location>
        <begin position="247"/>
        <end position="259"/>
    </location>
</feature>
<reference evidence="4" key="1">
    <citation type="journal article" date="2015" name="Genome Announc.">
        <title>Draft genome sequence of the cellulolytic fungus Chaetomium globosum.</title>
        <authorList>
            <person name="Cuomo C.A."/>
            <person name="Untereiner W.A."/>
            <person name="Ma L.-J."/>
            <person name="Grabherr M."/>
            <person name="Birren B.W."/>
        </authorList>
    </citation>
    <scope>NUCLEOTIDE SEQUENCE [LARGE SCALE GENOMIC DNA]</scope>
    <source>
        <strain evidence="4">ATCC 6205 / CBS 148.51 / DSM 1962 / NBRC 6347 / NRRL 1970</strain>
    </source>
</reference>
<evidence type="ECO:0000313" key="4">
    <source>
        <dbReference type="Proteomes" id="UP000001056"/>
    </source>
</evidence>
<feature type="domain" description="ATPase AAA-type core" evidence="2">
    <location>
        <begin position="615"/>
        <end position="693"/>
    </location>
</feature>
<proteinExistence type="predicted"/>
<feature type="compositionally biased region" description="Basic and acidic residues" evidence="1">
    <location>
        <begin position="34"/>
        <end position="45"/>
    </location>
</feature>
<gene>
    <name evidence="3" type="ORF">CHGG_10110</name>
</gene>
<dbReference type="Proteomes" id="UP000001056">
    <property type="component" value="Unassembled WGS sequence"/>
</dbReference>
<dbReference type="STRING" id="306901.Q2GPJ4"/>
<dbReference type="EMBL" id="CH408035">
    <property type="protein sequence ID" value="EAQ83706.1"/>
    <property type="molecule type" value="Genomic_DNA"/>
</dbReference>
<dbReference type="Gene3D" id="1.10.8.60">
    <property type="match status" value="1"/>
</dbReference>
<dbReference type="OrthoDB" id="2423195at2759"/>
<dbReference type="PANTHER" id="PTHR43392">
    <property type="entry name" value="AAA-TYPE ATPASE FAMILY PROTEIN / ANKYRIN REPEAT FAMILY PROTEIN"/>
    <property type="match status" value="1"/>
</dbReference>
<feature type="region of interest" description="Disordered" evidence="1">
    <location>
        <begin position="1"/>
        <end position="287"/>
    </location>
</feature>
<dbReference type="GO" id="GO:0016887">
    <property type="term" value="F:ATP hydrolysis activity"/>
    <property type="evidence" value="ECO:0007669"/>
    <property type="project" value="InterPro"/>
</dbReference>